<feature type="compositionally biased region" description="Pro residues" evidence="1">
    <location>
        <begin position="229"/>
        <end position="240"/>
    </location>
</feature>
<comment type="caution">
    <text evidence="2">The sequence shown here is derived from an EMBL/GenBank/DDBJ whole genome shotgun (WGS) entry which is preliminary data.</text>
</comment>
<organism evidence="2 3">
    <name type="scientific">Dankookia rubra</name>
    <dbReference type="NCBI Taxonomy" id="1442381"/>
    <lineage>
        <taxon>Bacteria</taxon>
        <taxon>Pseudomonadati</taxon>
        <taxon>Pseudomonadota</taxon>
        <taxon>Alphaproteobacteria</taxon>
        <taxon>Acetobacterales</taxon>
        <taxon>Roseomonadaceae</taxon>
        <taxon>Dankookia</taxon>
    </lineage>
</organism>
<accession>A0A4R5QFW0</accession>
<feature type="region of interest" description="Disordered" evidence="1">
    <location>
        <begin position="12"/>
        <end position="66"/>
    </location>
</feature>
<feature type="compositionally biased region" description="Basic and acidic residues" evidence="1">
    <location>
        <begin position="25"/>
        <end position="50"/>
    </location>
</feature>
<reference evidence="2 3" key="1">
    <citation type="journal article" date="2016" name="J. Microbiol.">
        <title>Dankookia rubra gen. nov., sp. nov., an alphaproteobacterium isolated from sediment of a shallow stream.</title>
        <authorList>
            <person name="Kim W.H."/>
            <person name="Kim D.H."/>
            <person name="Kang K."/>
            <person name="Ahn T.Y."/>
        </authorList>
    </citation>
    <scope>NUCLEOTIDE SEQUENCE [LARGE SCALE GENOMIC DNA]</scope>
    <source>
        <strain evidence="2 3">JCM30602</strain>
    </source>
</reference>
<keyword evidence="3" id="KW-1185">Reference proteome</keyword>
<name>A0A4R5QFW0_9PROT</name>
<evidence type="ECO:0000313" key="3">
    <source>
        <dbReference type="Proteomes" id="UP000295096"/>
    </source>
</evidence>
<feature type="compositionally biased region" description="Basic and acidic residues" evidence="1">
    <location>
        <begin position="117"/>
        <end position="126"/>
    </location>
</feature>
<evidence type="ECO:0000313" key="2">
    <source>
        <dbReference type="EMBL" id="TDH62140.1"/>
    </source>
</evidence>
<dbReference type="RefSeq" id="WP_133289080.1">
    <property type="nucleotide sequence ID" value="NZ_SMSJ01000014.1"/>
</dbReference>
<dbReference type="AlphaFoldDB" id="A0A4R5QFW0"/>
<feature type="region of interest" description="Disordered" evidence="1">
    <location>
        <begin position="107"/>
        <end position="277"/>
    </location>
</feature>
<gene>
    <name evidence="2" type="ORF">E2C06_13275</name>
</gene>
<proteinExistence type="predicted"/>
<evidence type="ECO:0000256" key="1">
    <source>
        <dbReference type="SAM" id="MobiDB-lite"/>
    </source>
</evidence>
<dbReference type="Proteomes" id="UP000295096">
    <property type="component" value="Unassembled WGS sequence"/>
</dbReference>
<dbReference type="EMBL" id="SMSJ01000014">
    <property type="protein sequence ID" value="TDH62140.1"/>
    <property type="molecule type" value="Genomic_DNA"/>
</dbReference>
<sequence>MSDLFDRVAAQALGLPSALRPRPRSRFEPETVDERGFSTDPPHAEAHDLDGPGTAEPGTGLPDAVGVTAVPAVQVAADAAAATQHGPTGAPPAVRVQDLRAVALPVVGAKTGAAPEHGSRHPDSAPERASAGEGSKHPLMAQDEAPDLRQAPSMTLPGDSPLSNADVGRSLVPSTPVRPTAGLAAPARQAVRQDPPGGPHGAAIAPPTRAETRYSGVAESAPGDRSAEPPRPVPSLPPGAPVVAPASHFALPPGRAAASLPGRDEAAPRSPDALPQAALPSAVEITIGRLEIRADPAPAARPAKLLAPHLNLAAWRAQRERDG</sequence>
<protein>
    <submittedName>
        <fullName evidence="2">Uncharacterized protein</fullName>
    </submittedName>
</protein>